<dbReference type="GO" id="GO:0004672">
    <property type="term" value="F:protein kinase activity"/>
    <property type="evidence" value="ECO:0007669"/>
    <property type="project" value="InterPro"/>
</dbReference>
<dbReference type="GO" id="GO:0005524">
    <property type="term" value="F:ATP binding"/>
    <property type="evidence" value="ECO:0007669"/>
    <property type="project" value="InterPro"/>
</dbReference>
<evidence type="ECO:0000313" key="2">
    <source>
        <dbReference type="EMBL" id="KAA8642270.1"/>
    </source>
</evidence>
<dbReference type="EMBL" id="QUQM01000008">
    <property type="protein sequence ID" value="KAA8642270.1"/>
    <property type="molecule type" value="Genomic_DNA"/>
</dbReference>
<dbReference type="Proteomes" id="UP000324241">
    <property type="component" value="Unassembled WGS sequence"/>
</dbReference>
<evidence type="ECO:0000259" key="1">
    <source>
        <dbReference type="PROSITE" id="PS50011"/>
    </source>
</evidence>
<dbReference type="PROSITE" id="PS50011">
    <property type="entry name" value="PROTEIN_KINASE_DOM"/>
    <property type="match status" value="1"/>
</dbReference>
<sequence length="213" mass="25384">MPTEIKFQRKLFTSEFSVIFLVTIRSQKCVMKVHHGRGPRRYYEPEDRELDIHVLETTAYTRLKDKGLCDRGIVLRFLGSMRKFDPSLCQPYLKMFLDDEYLPSALFLEYIPNLEMIQLHNYTQQRMDNILSGIREIHEALVRHRDPKPRNMMVVGNYPERVVWIDFDRAETYDEDQITNEQRCLLEEEEEIVSGFKECLVSILAAEYMFVNF</sequence>
<accession>A0A5M9M9V4</accession>
<dbReference type="InterPro" id="IPR000719">
    <property type="entry name" value="Prot_kinase_dom"/>
</dbReference>
<protein>
    <recommendedName>
        <fullName evidence="1">Protein kinase domain-containing protein</fullName>
    </recommendedName>
</protein>
<dbReference type="AlphaFoldDB" id="A0A5M9M9V4"/>
<comment type="caution">
    <text evidence="2">The sequence shown here is derived from an EMBL/GenBank/DDBJ whole genome shotgun (WGS) entry which is preliminary data.</text>
</comment>
<gene>
    <name evidence="2" type="ORF">ATNIH1004_011211</name>
</gene>
<feature type="domain" description="Protein kinase" evidence="1">
    <location>
        <begin position="5"/>
        <end position="213"/>
    </location>
</feature>
<dbReference type="SUPFAM" id="SSF56112">
    <property type="entry name" value="Protein kinase-like (PK-like)"/>
    <property type="match status" value="1"/>
</dbReference>
<reference evidence="2 3" key="1">
    <citation type="submission" date="2019-08" db="EMBL/GenBank/DDBJ databases">
        <title>The genome sequence of a newly discovered highly antifungal drug resistant Aspergillus species, Aspergillus tanneri NIH 1004.</title>
        <authorList>
            <person name="Mounaud S."/>
            <person name="Singh I."/>
            <person name="Joardar V."/>
            <person name="Pakala S."/>
            <person name="Pakala S."/>
            <person name="Venepally P."/>
            <person name="Chung J.K."/>
            <person name="Losada L."/>
            <person name="Nierman W.C."/>
        </authorList>
    </citation>
    <scope>NUCLEOTIDE SEQUENCE [LARGE SCALE GENOMIC DNA]</scope>
    <source>
        <strain evidence="2 3">NIH1004</strain>
    </source>
</reference>
<dbReference type="VEuPathDB" id="FungiDB:EYZ11_012788"/>
<name>A0A5M9M9V4_9EURO</name>
<proteinExistence type="predicted"/>
<dbReference type="OrthoDB" id="4185642at2759"/>
<evidence type="ECO:0000313" key="3">
    <source>
        <dbReference type="Proteomes" id="UP000324241"/>
    </source>
</evidence>
<dbReference type="Gene3D" id="1.10.510.10">
    <property type="entry name" value="Transferase(Phosphotransferase) domain 1"/>
    <property type="match status" value="1"/>
</dbReference>
<dbReference type="RefSeq" id="XP_033421632.1">
    <property type="nucleotide sequence ID" value="XM_033575777.1"/>
</dbReference>
<dbReference type="GeneID" id="54333912"/>
<dbReference type="InterPro" id="IPR011009">
    <property type="entry name" value="Kinase-like_dom_sf"/>
</dbReference>
<organism evidence="2 3">
    <name type="scientific">Aspergillus tanneri</name>
    <dbReference type="NCBI Taxonomy" id="1220188"/>
    <lineage>
        <taxon>Eukaryota</taxon>
        <taxon>Fungi</taxon>
        <taxon>Dikarya</taxon>
        <taxon>Ascomycota</taxon>
        <taxon>Pezizomycotina</taxon>
        <taxon>Eurotiomycetes</taxon>
        <taxon>Eurotiomycetidae</taxon>
        <taxon>Eurotiales</taxon>
        <taxon>Aspergillaceae</taxon>
        <taxon>Aspergillus</taxon>
        <taxon>Aspergillus subgen. Circumdati</taxon>
    </lineage>
</organism>